<evidence type="ECO:0000313" key="3">
    <source>
        <dbReference type="EMBL" id="POG06345.1"/>
    </source>
</evidence>
<reference evidence="3 4" key="2">
    <citation type="submission" date="2018-03" db="EMBL/GenBank/DDBJ databases">
        <title>Draft genome of Pseudomonas putida strain KH-21-114.</title>
        <authorList>
            <person name="Yoshizawa S."/>
            <person name="Khan N.H."/>
            <person name="Nishimura M."/>
            <person name="Chiura H.X."/>
            <person name="Ogura Y."/>
            <person name="Hayashi T."/>
            <person name="Kogure K."/>
        </authorList>
    </citation>
    <scope>NUCLEOTIDE SEQUENCE [LARGE SCALE GENOMIC DNA]</scope>
    <source>
        <strain evidence="3 4">KH-21-114</strain>
    </source>
</reference>
<evidence type="ECO:0000313" key="4">
    <source>
        <dbReference type="Proteomes" id="UP000237230"/>
    </source>
</evidence>
<dbReference type="SUPFAM" id="SSF51182">
    <property type="entry name" value="RmlC-like cupins"/>
    <property type="match status" value="1"/>
</dbReference>
<feature type="domain" description="Cupin type-2" evidence="2">
    <location>
        <begin position="54"/>
        <end position="123"/>
    </location>
</feature>
<dbReference type="PANTHER" id="PTHR38599:SF1">
    <property type="entry name" value="CUPIN DOMAIN PROTEIN (AFU_ORTHOLOGUE AFUA_3G13620)"/>
    <property type="match status" value="1"/>
</dbReference>
<evidence type="ECO:0000256" key="1">
    <source>
        <dbReference type="SAM" id="SignalP"/>
    </source>
</evidence>
<dbReference type="InterPro" id="IPR013096">
    <property type="entry name" value="Cupin_2"/>
</dbReference>
<reference evidence="3 4" key="1">
    <citation type="submission" date="2016-08" db="EMBL/GenBank/DDBJ databases">
        <authorList>
            <person name="Seilhamer J.J."/>
        </authorList>
    </citation>
    <scope>NUCLEOTIDE SEQUENCE [LARGE SCALE GENOMIC DNA]</scope>
    <source>
        <strain evidence="3 4">KH-21-114</strain>
    </source>
</reference>
<evidence type="ECO:0000259" key="2">
    <source>
        <dbReference type="Pfam" id="PF07883"/>
    </source>
</evidence>
<feature type="chain" id="PRO_5015784289" evidence="1">
    <location>
        <begin position="26"/>
        <end position="143"/>
    </location>
</feature>
<accession>A0A2S3WYG5</accession>
<dbReference type="Proteomes" id="UP000237230">
    <property type="component" value="Unassembled WGS sequence"/>
</dbReference>
<gene>
    <name evidence="3" type="ORF">BGP84_26290</name>
</gene>
<dbReference type="EMBL" id="MINH01000021">
    <property type="protein sequence ID" value="POG06345.1"/>
    <property type="molecule type" value="Genomic_DNA"/>
</dbReference>
<sequence length="143" mass="15223">MKSAKFSFALLIAAGLFGLQSPVWAHGDAADQVKILQQQQPSNAPGKSAVMLTVSYAPGQASPAHQHPGAVMAYVLEGAVVSKLNDEQEKTYKAGEYWYEAPGTVHSVSRNASKSRPAKLLVWSLVDEGKPVTLPYSGAKSAR</sequence>
<dbReference type="Gene3D" id="2.60.120.10">
    <property type="entry name" value="Jelly Rolls"/>
    <property type="match status" value="1"/>
</dbReference>
<dbReference type="AlphaFoldDB" id="A0A2S3WYG5"/>
<protein>
    <submittedName>
        <fullName evidence="3">Cupin</fullName>
    </submittedName>
</protein>
<dbReference type="PANTHER" id="PTHR38599">
    <property type="entry name" value="CUPIN DOMAIN PROTEIN (AFU_ORTHOLOGUE AFUA_3G13620)"/>
    <property type="match status" value="1"/>
</dbReference>
<organism evidence="3 4">
    <name type="scientific">Pseudomonas putida</name>
    <name type="common">Arthrobacter siderocapsulatus</name>
    <dbReference type="NCBI Taxonomy" id="303"/>
    <lineage>
        <taxon>Bacteria</taxon>
        <taxon>Pseudomonadati</taxon>
        <taxon>Pseudomonadota</taxon>
        <taxon>Gammaproteobacteria</taxon>
        <taxon>Pseudomonadales</taxon>
        <taxon>Pseudomonadaceae</taxon>
        <taxon>Pseudomonas</taxon>
    </lineage>
</organism>
<comment type="caution">
    <text evidence="3">The sequence shown here is derived from an EMBL/GenBank/DDBJ whole genome shotgun (WGS) entry which is preliminary data.</text>
</comment>
<dbReference type="InterPro" id="IPR011051">
    <property type="entry name" value="RmlC_Cupin_sf"/>
</dbReference>
<dbReference type="CDD" id="cd02234">
    <property type="entry name" value="cupin_BLR7677-like"/>
    <property type="match status" value="1"/>
</dbReference>
<dbReference type="Pfam" id="PF07883">
    <property type="entry name" value="Cupin_2"/>
    <property type="match status" value="1"/>
</dbReference>
<proteinExistence type="predicted"/>
<name>A0A2S3WYG5_PSEPU</name>
<feature type="signal peptide" evidence="1">
    <location>
        <begin position="1"/>
        <end position="25"/>
    </location>
</feature>
<dbReference type="RefSeq" id="WP_181004547.1">
    <property type="nucleotide sequence ID" value="NZ_MINH01000021.1"/>
</dbReference>
<keyword evidence="1" id="KW-0732">Signal</keyword>
<dbReference type="InterPro" id="IPR014710">
    <property type="entry name" value="RmlC-like_jellyroll"/>
</dbReference>